<dbReference type="InParanoid" id="B3SFI6"/>
<feature type="domain" description="Pullulanase carbohydrate-binding module 41" evidence="6">
    <location>
        <begin position="58"/>
        <end position="113"/>
    </location>
</feature>
<keyword evidence="2" id="KW-0732">Signal</keyword>
<protein>
    <recommendedName>
        <fullName evidence="6">Pullulanase carbohydrate-binding module 41 domain-containing protein</fullName>
    </recommendedName>
</protein>
<accession>B3SFI6</accession>
<feature type="region of interest" description="Disordered" evidence="5">
    <location>
        <begin position="1"/>
        <end position="30"/>
    </location>
</feature>
<proteinExistence type="inferred from homology"/>
<evidence type="ECO:0000313" key="8">
    <source>
        <dbReference type="Proteomes" id="UP000009022"/>
    </source>
</evidence>
<feature type="compositionally biased region" description="Polar residues" evidence="5">
    <location>
        <begin position="1"/>
        <end position="10"/>
    </location>
</feature>
<dbReference type="Pfam" id="PF03714">
    <property type="entry name" value="PUD"/>
    <property type="match status" value="1"/>
</dbReference>
<dbReference type="AlphaFoldDB" id="B3SFI6"/>
<dbReference type="GO" id="GO:0016798">
    <property type="term" value="F:hydrolase activity, acting on glycosyl bonds"/>
    <property type="evidence" value="ECO:0007669"/>
    <property type="project" value="UniProtKB-KW"/>
</dbReference>
<evidence type="ECO:0000256" key="2">
    <source>
        <dbReference type="ARBA" id="ARBA00022729"/>
    </source>
</evidence>
<evidence type="ECO:0000256" key="1">
    <source>
        <dbReference type="ARBA" id="ARBA00008061"/>
    </source>
</evidence>
<evidence type="ECO:0000313" key="7">
    <source>
        <dbReference type="EMBL" id="EDV18509.1"/>
    </source>
</evidence>
<evidence type="ECO:0000256" key="3">
    <source>
        <dbReference type="ARBA" id="ARBA00022801"/>
    </source>
</evidence>
<evidence type="ECO:0000256" key="4">
    <source>
        <dbReference type="ARBA" id="ARBA00023295"/>
    </source>
</evidence>
<dbReference type="Gene3D" id="2.60.40.1110">
    <property type="match status" value="1"/>
</dbReference>
<dbReference type="HOGENOM" id="CLU_2115077_0_0_1"/>
<gene>
    <name evidence="7" type="ORF">TRIADDRAFT_62974</name>
</gene>
<keyword evidence="4" id="KW-0326">Glycosidase</keyword>
<sequence>MALWSCSSDSLDLPEVSPPTTVPDTPEPLTCDSPEVVNESGDACELPAPSVTAQENEAVIYYNRPDGEYDGWVLHLWNNENCPDTVAEPTTWPDGPSVAGVDPAYGGYFIVPLLD</sequence>
<dbReference type="GO" id="GO:0030246">
    <property type="term" value="F:carbohydrate binding"/>
    <property type="evidence" value="ECO:0007669"/>
    <property type="project" value="InterPro"/>
</dbReference>
<reference evidence="7 8" key="1">
    <citation type="journal article" date="2008" name="Nature">
        <title>The Trichoplax genome and the nature of placozoans.</title>
        <authorList>
            <person name="Srivastava M."/>
            <person name="Begovic E."/>
            <person name="Chapman J."/>
            <person name="Putnam N.H."/>
            <person name="Hellsten U."/>
            <person name="Kawashima T."/>
            <person name="Kuo A."/>
            <person name="Mitros T."/>
            <person name="Salamov A."/>
            <person name="Carpenter M.L."/>
            <person name="Signorovitch A.Y."/>
            <person name="Moreno M.A."/>
            <person name="Kamm K."/>
            <person name="Grimwood J."/>
            <person name="Schmutz J."/>
            <person name="Shapiro H."/>
            <person name="Grigoriev I.V."/>
            <person name="Buss L.W."/>
            <person name="Schierwater B."/>
            <person name="Dellaporta S.L."/>
            <person name="Rokhsar D.S."/>
        </authorList>
    </citation>
    <scope>NUCLEOTIDE SEQUENCE [LARGE SCALE GENOMIC DNA]</scope>
    <source>
        <strain evidence="7 8">Grell-BS-1999</strain>
    </source>
</reference>
<dbReference type="InterPro" id="IPR013784">
    <property type="entry name" value="Carb-bd-like_fold"/>
</dbReference>
<dbReference type="EMBL" id="DS986318">
    <property type="protein sequence ID" value="EDV18509.1"/>
    <property type="molecule type" value="Genomic_DNA"/>
</dbReference>
<dbReference type="GO" id="GO:0005975">
    <property type="term" value="P:carbohydrate metabolic process"/>
    <property type="evidence" value="ECO:0007669"/>
    <property type="project" value="InterPro"/>
</dbReference>
<dbReference type="SUPFAM" id="SSF49452">
    <property type="entry name" value="Starch-binding domain-like"/>
    <property type="match status" value="1"/>
</dbReference>
<dbReference type="Proteomes" id="UP000009022">
    <property type="component" value="Unassembled WGS sequence"/>
</dbReference>
<dbReference type="InterPro" id="IPR005323">
    <property type="entry name" value="CBM41_pullulanase"/>
</dbReference>
<comment type="similarity">
    <text evidence="1">Belongs to the glycosyl hydrolase 13 family.</text>
</comment>
<name>B3SFI6_TRIAD</name>
<keyword evidence="3" id="KW-0378">Hydrolase</keyword>
<organism evidence="7 8">
    <name type="scientific">Trichoplax adhaerens</name>
    <name type="common">Trichoplax reptans</name>
    <dbReference type="NCBI Taxonomy" id="10228"/>
    <lineage>
        <taxon>Eukaryota</taxon>
        <taxon>Metazoa</taxon>
        <taxon>Placozoa</taxon>
        <taxon>Uniplacotomia</taxon>
        <taxon>Trichoplacea</taxon>
        <taxon>Trichoplacidae</taxon>
        <taxon>Trichoplax</taxon>
    </lineage>
</organism>
<dbReference type="CDD" id="cd10315">
    <property type="entry name" value="CBM41_pullulanase"/>
    <property type="match status" value="1"/>
</dbReference>
<dbReference type="OrthoDB" id="204980at2759"/>
<keyword evidence="8" id="KW-1185">Reference proteome</keyword>
<dbReference type="KEGG" id="tad:TRIADDRAFT_62974"/>
<evidence type="ECO:0000259" key="6">
    <source>
        <dbReference type="Pfam" id="PF03714"/>
    </source>
</evidence>
<feature type="non-terminal residue" evidence="7">
    <location>
        <position position="115"/>
    </location>
</feature>
<evidence type="ECO:0000256" key="5">
    <source>
        <dbReference type="SAM" id="MobiDB-lite"/>
    </source>
</evidence>